<keyword evidence="1" id="KW-0812">Transmembrane</keyword>
<dbReference type="EMBL" id="AGCI01000084">
    <property type="protein sequence ID" value="EHM40220.1"/>
    <property type="molecule type" value="Genomic_DNA"/>
</dbReference>
<organism evidence="2 3">
    <name type="scientific">Hafnia alvei ATCC 51873</name>
    <dbReference type="NCBI Taxonomy" id="1002364"/>
    <lineage>
        <taxon>Bacteria</taxon>
        <taxon>Pseudomonadati</taxon>
        <taxon>Pseudomonadota</taxon>
        <taxon>Gammaproteobacteria</taxon>
        <taxon>Enterobacterales</taxon>
        <taxon>Hafniaceae</taxon>
        <taxon>Hafnia</taxon>
    </lineage>
</organism>
<protein>
    <recommendedName>
        <fullName evidence="4">Glucosyl transferase GtrII</fullName>
    </recommendedName>
</protein>
<evidence type="ECO:0000256" key="1">
    <source>
        <dbReference type="SAM" id="Phobius"/>
    </source>
</evidence>
<dbReference type="HOGENOM" id="CLU_902439_0_0_6"/>
<feature type="transmembrane region" description="Helical" evidence="1">
    <location>
        <begin position="108"/>
        <end position="129"/>
    </location>
</feature>
<comment type="caution">
    <text evidence="2">The sequence shown here is derived from an EMBL/GenBank/DDBJ whole genome shotgun (WGS) entry which is preliminary data.</text>
</comment>
<evidence type="ECO:0000313" key="3">
    <source>
        <dbReference type="Proteomes" id="UP000005959"/>
    </source>
</evidence>
<dbReference type="PATRIC" id="fig|1002364.3.peg.3174"/>
<reference evidence="2 3" key="1">
    <citation type="submission" date="2011-08" db="EMBL/GenBank/DDBJ databases">
        <authorList>
            <person name="Weinstock G."/>
            <person name="Sodergren E."/>
            <person name="Clifton S."/>
            <person name="Fulton L."/>
            <person name="Fulton B."/>
            <person name="Courtney L."/>
            <person name="Fronick C."/>
            <person name="Harrison M."/>
            <person name="Strong C."/>
            <person name="Farmer C."/>
            <person name="Delahaunty K."/>
            <person name="Markovic C."/>
            <person name="Hall O."/>
            <person name="Minx P."/>
            <person name="Tomlinson C."/>
            <person name="Mitreva M."/>
            <person name="Hou S."/>
            <person name="Chen J."/>
            <person name="Wollam A."/>
            <person name="Pepin K.H."/>
            <person name="Johnson M."/>
            <person name="Bhonagiri V."/>
            <person name="Zhang X."/>
            <person name="Suruliraj S."/>
            <person name="Warren W."/>
            <person name="Chinwalla A."/>
            <person name="Mardis E.R."/>
            <person name="Wilson R.K."/>
        </authorList>
    </citation>
    <scope>NUCLEOTIDE SEQUENCE [LARGE SCALE GENOMIC DNA]</scope>
    <source>
        <strain evidence="2 3">ATCC 51873</strain>
    </source>
</reference>
<gene>
    <name evidence="2" type="ORF">HMPREF0454_03511</name>
</gene>
<dbReference type="Proteomes" id="UP000005959">
    <property type="component" value="Unassembled WGS sequence"/>
</dbReference>
<keyword evidence="1" id="KW-0472">Membrane</keyword>
<proteinExistence type="predicted"/>
<keyword evidence="1" id="KW-1133">Transmembrane helix</keyword>
<name>G9YA89_HAFAL</name>
<feature type="transmembrane region" description="Helical" evidence="1">
    <location>
        <begin position="85"/>
        <end position="102"/>
    </location>
</feature>
<accession>G9YA89</accession>
<dbReference type="AlphaFoldDB" id="G9YA89"/>
<feature type="transmembrane region" description="Helical" evidence="1">
    <location>
        <begin position="168"/>
        <end position="190"/>
    </location>
</feature>
<evidence type="ECO:0008006" key="4">
    <source>
        <dbReference type="Google" id="ProtNLM"/>
    </source>
</evidence>
<evidence type="ECO:0000313" key="2">
    <source>
        <dbReference type="EMBL" id="EHM40220.1"/>
    </source>
</evidence>
<feature type="transmembrane region" description="Helical" evidence="1">
    <location>
        <begin position="141"/>
        <end position="162"/>
    </location>
</feature>
<feature type="transmembrane region" description="Helical" evidence="1">
    <location>
        <begin position="26"/>
        <end position="47"/>
    </location>
</feature>
<sequence>MFIALCAANILLNVWGDKDRKILYALRMSLIYVCGIIIYFIFSKFVFREATERTDIGNVDSFIDSFINTYYYAVKWFIIDELKPVALIMILAFIFLVIYKASKYDNKVTSFTVAITAFITLLFSALGPISLLKEGYTSIRILIGLNGLYFCLSLSTIYLLKFSKLTKVISYVIVLIAPMVYSYAFSSAIYSQREYEKSIIFSLYSSMDSAGLNGKYKKIYVGGKVPMSPVSSEFAKHFYAIHQFVSPMAPWISRRMMHYYGIENVYQTWAMDPTWLVERVKHDDIRPVSSGRHFKIYEIDNDALIMFN</sequence>